<dbReference type="SUPFAM" id="SSF56672">
    <property type="entry name" value="DNA/RNA polymerases"/>
    <property type="match status" value="1"/>
</dbReference>
<dbReference type="EMBL" id="BFAD01000011">
    <property type="protein sequence ID" value="GBE87430.1"/>
    <property type="molecule type" value="Genomic_DNA"/>
</dbReference>
<dbReference type="PROSITE" id="PS50878">
    <property type="entry name" value="RT_POL"/>
    <property type="match status" value="1"/>
</dbReference>
<reference evidence="2 3" key="1">
    <citation type="journal article" date="2018" name="Sci. Rep.">
        <title>Genome sequence of the cauliflower mushroom Sparassis crispa (Hanabiratake) and its association with beneficial usage.</title>
        <authorList>
            <person name="Kiyama R."/>
            <person name="Furutani Y."/>
            <person name="Kawaguchi K."/>
            <person name="Nakanishi T."/>
        </authorList>
    </citation>
    <scope>NUCLEOTIDE SEQUENCE [LARGE SCALE GENOMIC DNA]</scope>
</reference>
<dbReference type="InterPro" id="IPR043502">
    <property type="entry name" value="DNA/RNA_pol_sf"/>
</dbReference>
<dbReference type="InterPro" id="IPR000477">
    <property type="entry name" value="RT_dom"/>
</dbReference>
<evidence type="ECO:0000259" key="1">
    <source>
        <dbReference type="PROSITE" id="PS50878"/>
    </source>
</evidence>
<gene>
    <name evidence="2" type="ORF">SCP_1101060</name>
</gene>
<dbReference type="STRING" id="139825.A0A401GZ51"/>
<protein>
    <recommendedName>
        <fullName evidence="1">Reverse transcriptase domain-containing protein</fullName>
    </recommendedName>
</protein>
<dbReference type="RefSeq" id="XP_027618343.1">
    <property type="nucleotide sequence ID" value="XM_027762542.1"/>
</dbReference>
<dbReference type="OrthoDB" id="2800997at2759"/>
<dbReference type="AlphaFoldDB" id="A0A401GZ51"/>
<dbReference type="Proteomes" id="UP000287166">
    <property type="component" value="Unassembled WGS sequence"/>
</dbReference>
<dbReference type="InParanoid" id="A0A401GZ51"/>
<feature type="domain" description="Reverse transcriptase" evidence="1">
    <location>
        <begin position="1"/>
        <end position="178"/>
    </location>
</feature>
<name>A0A401GZ51_9APHY</name>
<dbReference type="PANTHER" id="PTHR33481:SF1">
    <property type="entry name" value="ENDONUCLEASE_EXONUCLEASE_PHOSPHATASE DOMAIN-CONTAINING PROTEIN-RELATED"/>
    <property type="match status" value="1"/>
</dbReference>
<sequence>MREKGIPLQLVRWTASFLAKRQAAICLDGIHGEMKPVENGIPQGSPVSPILSIIYAAEILEIFEKKAVLDTQAKNSGLKLPDRPTAVYLIMFVDDSKLYVSSESLDTNTRILGIAYNKVADWLKSVGLAPNKVKRELMHYSKCRRTDGDSPSITLPGKNGKPMIIKAELTTKWLGVYLDHD</sequence>
<evidence type="ECO:0000313" key="3">
    <source>
        <dbReference type="Proteomes" id="UP000287166"/>
    </source>
</evidence>
<dbReference type="PANTHER" id="PTHR33481">
    <property type="entry name" value="REVERSE TRANSCRIPTASE"/>
    <property type="match status" value="1"/>
</dbReference>
<dbReference type="Pfam" id="PF00078">
    <property type="entry name" value="RVT_1"/>
    <property type="match status" value="1"/>
</dbReference>
<comment type="caution">
    <text evidence="2">The sequence shown here is derived from an EMBL/GenBank/DDBJ whole genome shotgun (WGS) entry which is preliminary data.</text>
</comment>
<organism evidence="2 3">
    <name type="scientific">Sparassis crispa</name>
    <dbReference type="NCBI Taxonomy" id="139825"/>
    <lineage>
        <taxon>Eukaryota</taxon>
        <taxon>Fungi</taxon>
        <taxon>Dikarya</taxon>
        <taxon>Basidiomycota</taxon>
        <taxon>Agaricomycotina</taxon>
        <taxon>Agaricomycetes</taxon>
        <taxon>Polyporales</taxon>
        <taxon>Sparassidaceae</taxon>
        <taxon>Sparassis</taxon>
    </lineage>
</organism>
<proteinExistence type="predicted"/>
<dbReference type="GeneID" id="38784347"/>
<accession>A0A401GZ51</accession>
<keyword evidence="3" id="KW-1185">Reference proteome</keyword>
<evidence type="ECO:0000313" key="2">
    <source>
        <dbReference type="EMBL" id="GBE87430.1"/>
    </source>
</evidence>